<dbReference type="CDD" id="cd03127">
    <property type="entry name" value="tetraspanin_LEL"/>
    <property type="match status" value="1"/>
</dbReference>
<name>A0AAV1J5J0_9NEOP</name>
<organism evidence="6 7">
    <name type="scientific">Leptosia nina</name>
    <dbReference type="NCBI Taxonomy" id="320188"/>
    <lineage>
        <taxon>Eukaryota</taxon>
        <taxon>Metazoa</taxon>
        <taxon>Ecdysozoa</taxon>
        <taxon>Arthropoda</taxon>
        <taxon>Hexapoda</taxon>
        <taxon>Insecta</taxon>
        <taxon>Pterygota</taxon>
        <taxon>Neoptera</taxon>
        <taxon>Endopterygota</taxon>
        <taxon>Lepidoptera</taxon>
        <taxon>Glossata</taxon>
        <taxon>Ditrysia</taxon>
        <taxon>Papilionoidea</taxon>
        <taxon>Pieridae</taxon>
        <taxon>Pierinae</taxon>
        <taxon>Leptosia</taxon>
    </lineage>
</organism>
<dbReference type="InterPro" id="IPR008952">
    <property type="entry name" value="Tetraspanin_EC2_sf"/>
</dbReference>
<dbReference type="EMBL" id="CAVLEF010000006">
    <property type="protein sequence ID" value="CAK1544702.1"/>
    <property type="molecule type" value="Genomic_DNA"/>
</dbReference>
<evidence type="ECO:0000313" key="6">
    <source>
        <dbReference type="EMBL" id="CAK1544702.1"/>
    </source>
</evidence>
<feature type="transmembrane region" description="Helical" evidence="5">
    <location>
        <begin position="200"/>
        <end position="223"/>
    </location>
</feature>
<evidence type="ECO:0000313" key="7">
    <source>
        <dbReference type="Proteomes" id="UP001497472"/>
    </source>
</evidence>
<protein>
    <recommendedName>
        <fullName evidence="8">Tetraspanin</fullName>
    </recommendedName>
</protein>
<reference evidence="6 7" key="1">
    <citation type="submission" date="2023-11" db="EMBL/GenBank/DDBJ databases">
        <authorList>
            <person name="Okamura Y."/>
        </authorList>
    </citation>
    <scope>NUCLEOTIDE SEQUENCE [LARGE SCALE GENOMIC DNA]</scope>
</reference>
<feature type="transmembrane region" description="Helical" evidence="5">
    <location>
        <begin position="78"/>
        <end position="103"/>
    </location>
</feature>
<evidence type="ECO:0008006" key="8">
    <source>
        <dbReference type="Google" id="ProtNLM"/>
    </source>
</evidence>
<evidence type="ECO:0000256" key="4">
    <source>
        <dbReference type="ARBA" id="ARBA00023136"/>
    </source>
</evidence>
<dbReference type="Pfam" id="PF00335">
    <property type="entry name" value="Tetraspanin"/>
    <property type="match status" value="1"/>
</dbReference>
<dbReference type="GO" id="GO:0016020">
    <property type="term" value="C:membrane"/>
    <property type="evidence" value="ECO:0007669"/>
    <property type="project" value="UniProtKB-SubCell"/>
</dbReference>
<dbReference type="AlphaFoldDB" id="A0AAV1J5J0"/>
<sequence>MKSSGLVLFVCAGLLLSGGAVLGGSTAWNLFRMSYYFWTTDLGVELGSSVLFLSGALLCLPACWLSTLVPYYKKSTTLLATLMVLVTVALVLLSTGISSIMALSKATRDPAGLNASMLRSMSLEAIDPAVKSAFTAMQIELKCCGVQSHTDWYLHRRNIPPACCGRLFAGRQEGRCAYPLHPTGCLGPAIRELRLYVNSLTVVACGIILVMAVTLFATSYTLVSGVVERANKTLQPLRIACLNNSPAFLHRNSSANYNVVTGAINNNNPTQGIYPSLVPPTNPAFCPS</sequence>
<evidence type="ECO:0000256" key="3">
    <source>
        <dbReference type="ARBA" id="ARBA00022989"/>
    </source>
</evidence>
<dbReference type="Gene3D" id="1.10.1450.10">
    <property type="entry name" value="Tetraspanin"/>
    <property type="match status" value="1"/>
</dbReference>
<keyword evidence="2 5" id="KW-0812">Transmembrane</keyword>
<dbReference type="InterPro" id="IPR018499">
    <property type="entry name" value="Tetraspanin/Peripherin"/>
</dbReference>
<keyword evidence="3 5" id="KW-1133">Transmembrane helix</keyword>
<keyword evidence="7" id="KW-1185">Reference proteome</keyword>
<keyword evidence="4 5" id="KW-0472">Membrane</keyword>
<dbReference type="SUPFAM" id="SSF48652">
    <property type="entry name" value="Tetraspanin"/>
    <property type="match status" value="1"/>
</dbReference>
<evidence type="ECO:0000256" key="5">
    <source>
        <dbReference type="SAM" id="Phobius"/>
    </source>
</evidence>
<dbReference type="Proteomes" id="UP001497472">
    <property type="component" value="Unassembled WGS sequence"/>
</dbReference>
<gene>
    <name evidence="6" type="ORF">LNINA_LOCUS4424</name>
</gene>
<comment type="subcellular location">
    <subcellularLocation>
        <location evidence="1">Membrane</location>
        <topology evidence="1">Multi-pass membrane protein</topology>
    </subcellularLocation>
</comment>
<evidence type="ECO:0000256" key="2">
    <source>
        <dbReference type="ARBA" id="ARBA00022692"/>
    </source>
</evidence>
<accession>A0AAV1J5J0</accession>
<evidence type="ECO:0000256" key="1">
    <source>
        <dbReference type="ARBA" id="ARBA00004141"/>
    </source>
</evidence>
<proteinExistence type="predicted"/>
<comment type="caution">
    <text evidence="6">The sequence shown here is derived from an EMBL/GenBank/DDBJ whole genome shotgun (WGS) entry which is preliminary data.</text>
</comment>
<feature type="transmembrane region" description="Helical" evidence="5">
    <location>
        <begin position="47"/>
        <end position="71"/>
    </location>
</feature>